<comment type="caution">
    <text evidence="5">The sequence shown here is derived from an EMBL/GenBank/DDBJ whole genome shotgun (WGS) entry which is preliminary data.</text>
</comment>
<feature type="compositionally biased region" description="Low complexity" evidence="1">
    <location>
        <begin position="354"/>
        <end position="370"/>
    </location>
</feature>
<feature type="region of interest" description="Disordered" evidence="1">
    <location>
        <begin position="1"/>
        <end position="335"/>
    </location>
</feature>
<evidence type="ECO:0000259" key="3">
    <source>
        <dbReference type="PROSITE" id="PS00022"/>
    </source>
</evidence>
<feature type="region of interest" description="Disordered" evidence="1">
    <location>
        <begin position="744"/>
        <end position="769"/>
    </location>
</feature>
<reference evidence="5" key="1">
    <citation type="journal article" date="2023" name="Mol. Phylogenet. Evol.">
        <title>Genome-scale phylogeny and comparative genomics of the fungal order Sordariales.</title>
        <authorList>
            <person name="Hensen N."/>
            <person name="Bonometti L."/>
            <person name="Westerberg I."/>
            <person name="Brannstrom I.O."/>
            <person name="Guillou S."/>
            <person name="Cros-Aarteil S."/>
            <person name="Calhoun S."/>
            <person name="Haridas S."/>
            <person name="Kuo A."/>
            <person name="Mondo S."/>
            <person name="Pangilinan J."/>
            <person name="Riley R."/>
            <person name="LaButti K."/>
            <person name="Andreopoulos B."/>
            <person name="Lipzen A."/>
            <person name="Chen C."/>
            <person name="Yan M."/>
            <person name="Daum C."/>
            <person name="Ng V."/>
            <person name="Clum A."/>
            <person name="Steindorff A."/>
            <person name="Ohm R.A."/>
            <person name="Martin F."/>
            <person name="Silar P."/>
            <person name="Natvig D.O."/>
            <person name="Lalanne C."/>
            <person name="Gautier V."/>
            <person name="Ament-Velasquez S.L."/>
            <person name="Kruys A."/>
            <person name="Hutchinson M.I."/>
            <person name="Powell A.J."/>
            <person name="Barry K."/>
            <person name="Miller A.N."/>
            <person name="Grigoriev I.V."/>
            <person name="Debuchy R."/>
            <person name="Gladieux P."/>
            <person name="Hiltunen Thoren M."/>
            <person name="Johannesson H."/>
        </authorList>
    </citation>
    <scope>NUCLEOTIDE SEQUENCE</scope>
    <source>
        <strain evidence="5">CBS 532.94</strain>
    </source>
</reference>
<dbReference type="Proteomes" id="UP001303760">
    <property type="component" value="Unassembled WGS sequence"/>
</dbReference>
<feature type="region of interest" description="Disordered" evidence="1">
    <location>
        <begin position="424"/>
        <end position="484"/>
    </location>
</feature>
<feature type="compositionally biased region" description="Low complexity" evidence="1">
    <location>
        <begin position="157"/>
        <end position="167"/>
    </location>
</feature>
<feature type="compositionally biased region" description="Polar residues" evidence="1">
    <location>
        <begin position="325"/>
        <end position="334"/>
    </location>
</feature>
<organism evidence="5 6">
    <name type="scientific">Achaetomium macrosporum</name>
    <dbReference type="NCBI Taxonomy" id="79813"/>
    <lineage>
        <taxon>Eukaryota</taxon>
        <taxon>Fungi</taxon>
        <taxon>Dikarya</taxon>
        <taxon>Ascomycota</taxon>
        <taxon>Pezizomycotina</taxon>
        <taxon>Sordariomycetes</taxon>
        <taxon>Sordariomycetidae</taxon>
        <taxon>Sordariales</taxon>
        <taxon>Chaetomiaceae</taxon>
        <taxon>Achaetomium</taxon>
    </lineage>
</organism>
<dbReference type="PANTHER" id="PTHR17178">
    <property type="entry name" value="SECRETORY GRANULE PROTEOGLYCAN CORE PROTEIN"/>
    <property type="match status" value="1"/>
</dbReference>
<protein>
    <recommendedName>
        <fullName evidence="3 4">EGF-like domain-containing protein</fullName>
    </recommendedName>
</protein>
<gene>
    <name evidence="5" type="ORF">C8A03DRAFT_32610</name>
</gene>
<feature type="compositionally biased region" description="Pro residues" evidence="1">
    <location>
        <begin position="77"/>
        <end position="88"/>
    </location>
</feature>
<evidence type="ECO:0000313" key="5">
    <source>
        <dbReference type="EMBL" id="KAK4239355.1"/>
    </source>
</evidence>
<evidence type="ECO:0000313" key="6">
    <source>
        <dbReference type="Proteomes" id="UP001303760"/>
    </source>
</evidence>
<feature type="transmembrane region" description="Helical" evidence="2">
    <location>
        <begin position="527"/>
        <end position="555"/>
    </location>
</feature>
<feature type="region of interest" description="Disordered" evidence="1">
    <location>
        <begin position="354"/>
        <end position="402"/>
    </location>
</feature>
<reference evidence="5" key="2">
    <citation type="submission" date="2023-05" db="EMBL/GenBank/DDBJ databases">
        <authorList>
            <consortium name="Lawrence Berkeley National Laboratory"/>
            <person name="Steindorff A."/>
            <person name="Hensen N."/>
            <person name="Bonometti L."/>
            <person name="Westerberg I."/>
            <person name="Brannstrom I.O."/>
            <person name="Guillou S."/>
            <person name="Cros-Aarteil S."/>
            <person name="Calhoun S."/>
            <person name="Haridas S."/>
            <person name="Kuo A."/>
            <person name="Mondo S."/>
            <person name="Pangilinan J."/>
            <person name="Riley R."/>
            <person name="Labutti K."/>
            <person name="Andreopoulos B."/>
            <person name="Lipzen A."/>
            <person name="Chen C."/>
            <person name="Yanf M."/>
            <person name="Daum C."/>
            <person name="Ng V."/>
            <person name="Clum A."/>
            <person name="Ohm R."/>
            <person name="Martin F."/>
            <person name="Silar P."/>
            <person name="Natvig D."/>
            <person name="Lalanne C."/>
            <person name="Gautier V."/>
            <person name="Ament-Velasquez S.L."/>
            <person name="Kruys A."/>
            <person name="Hutchinson M.I."/>
            <person name="Powell A.J."/>
            <person name="Barry K."/>
            <person name="Miller A.N."/>
            <person name="Grigoriev I.V."/>
            <person name="Debuchy R."/>
            <person name="Gladieux P."/>
            <person name="Thoren M.H."/>
            <person name="Johannesson H."/>
        </authorList>
    </citation>
    <scope>NUCLEOTIDE SEQUENCE</scope>
    <source>
        <strain evidence="5">CBS 532.94</strain>
    </source>
</reference>
<feature type="compositionally biased region" description="Basic and acidic residues" evidence="1">
    <location>
        <begin position="425"/>
        <end position="457"/>
    </location>
</feature>
<feature type="domain" description="EGF-like" evidence="3 4">
    <location>
        <begin position="591"/>
        <end position="602"/>
    </location>
</feature>
<proteinExistence type="predicted"/>
<dbReference type="Gene3D" id="2.10.25.10">
    <property type="entry name" value="Laminin"/>
    <property type="match status" value="1"/>
</dbReference>
<dbReference type="PROSITE" id="PS00022">
    <property type="entry name" value="EGF_1"/>
    <property type="match status" value="1"/>
</dbReference>
<evidence type="ECO:0000256" key="1">
    <source>
        <dbReference type="SAM" id="MobiDB-lite"/>
    </source>
</evidence>
<accession>A0AAN7CCC3</accession>
<feature type="compositionally biased region" description="Pro residues" evidence="1">
    <location>
        <begin position="99"/>
        <end position="116"/>
    </location>
</feature>
<feature type="compositionally biased region" description="Low complexity" evidence="1">
    <location>
        <begin position="224"/>
        <end position="240"/>
    </location>
</feature>
<dbReference type="InterPro" id="IPR000742">
    <property type="entry name" value="EGF"/>
</dbReference>
<dbReference type="CDD" id="cd00054">
    <property type="entry name" value="EGF_CA"/>
    <property type="match status" value="1"/>
</dbReference>
<evidence type="ECO:0000259" key="4">
    <source>
        <dbReference type="PROSITE" id="PS01186"/>
    </source>
</evidence>
<name>A0AAN7CCC3_9PEZI</name>
<evidence type="ECO:0000256" key="2">
    <source>
        <dbReference type="SAM" id="Phobius"/>
    </source>
</evidence>
<sequence>MDRPALGSVKRARERAAAGLPREAISPDEPRVARPSAARQPGPGSSSTGLPRGVRPQAPFPLQTKDGQVGVSISKPIPAPQWPLPGPAIAPAQVDGTPFRPPPGTSQPPQRPPRPSRVPSILDASKVQEHTPVFQYTPQPGRESGGQEPLGVPETPSSLSRRSTLSSVGSIPDFPLPIQGTPAPSRRTVNLGPPPSARRGASSFYSNPSFVSPIPEESPHSRSHASYASSAAMPGNWGSPSPGPSPDFPPDAIYGEAISEERGQSPYGEDDTDQLVRSASIGKRARPTLVSAAPSRGMESEDRGQRPGPQPIQGPFKDGTGYVDASSSSGTVPSVAQAPIGSAVTADTMLNAYSSASAGDPSTSSPRATPSPNPQVGGRPYSRLSAIRRPPPLDIDSVRRAEARGSMTSLPDLIRRATRLAASLEKGRRPASRFDDLDDSRNEMREDAHDRERHRSGLSDMLAAFPPPAHLPSAQNRRSIRDSMRERVQSWPLPINFNRALNTSQDAVPNGDSQRSGQRRRRRCCGLPIWGCILMVAVILILVAAAVALPVYFFVIRNQDAQAQNAAQQCQQQLTCANGGRNVVTDGKCSCICANGFTGSDCTTVDTTGCTMISLTGSGNNDNVTIGDAIPRLIQQAQANFSIPLSANEIIAKLNAGNLSCSAENALVTFNGRSTRQATAPSQAAFANSANAAIANGIFYTTITVVAAPLTTFTLWPASSSGGGGETTFSTSFTSSFATTLSVSRQPSPATSAPTATSKVTTTMTMSSGTPLPTSTSMFTVTEDVLDFARVAVLYILQEDNLADAETAQTTLQKFFSSGDSVDAARNVTVVDGKSVDLVDFVLDMGGSGGKVGRVSSVAARGWIG</sequence>
<keyword evidence="2" id="KW-0812">Transmembrane</keyword>
<dbReference type="AlphaFoldDB" id="A0AAN7CCC3"/>
<dbReference type="EMBL" id="MU860066">
    <property type="protein sequence ID" value="KAK4239355.1"/>
    <property type="molecule type" value="Genomic_DNA"/>
</dbReference>
<keyword evidence="2" id="KW-0472">Membrane</keyword>
<keyword evidence="2" id="KW-1133">Transmembrane helix</keyword>
<keyword evidence="6" id="KW-1185">Reference proteome</keyword>
<dbReference type="PROSITE" id="PS01186">
    <property type="entry name" value="EGF_2"/>
    <property type="match status" value="1"/>
</dbReference>
<dbReference type="PANTHER" id="PTHR17178:SF0">
    <property type="entry name" value="SERGLYCIN"/>
    <property type="match status" value="1"/>
</dbReference>